<evidence type="ECO:0000313" key="1">
    <source>
        <dbReference type="Proteomes" id="UP000095286"/>
    </source>
</evidence>
<organism evidence="1 2">
    <name type="scientific">Rhabditophanes sp. KR3021</name>
    <dbReference type="NCBI Taxonomy" id="114890"/>
    <lineage>
        <taxon>Eukaryota</taxon>
        <taxon>Metazoa</taxon>
        <taxon>Ecdysozoa</taxon>
        <taxon>Nematoda</taxon>
        <taxon>Chromadorea</taxon>
        <taxon>Rhabditida</taxon>
        <taxon>Tylenchina</taxon>
        <taxon>Panagrolaimomorpha</taxon>
        <taxon>Strongyloidoidea</taxon>
        <taxon>Alloionematidae</taxon>
        <taxon>Rhabditophanes</taxon>
    </lineage>
</organism>
<dbReference type="WBParaSite" id="RSKR_0000720500.1">
    <property type="protein sequence ID" value="RSKR_0000720500.1"/>
    <property type="gene ID" value="RSKR_0000720500"/>
</dbReference>
<sequence length="880" mass="99112">MKRTRKRGTDYDGSPLTEDMCQSIRILVASRLIVFGLQLVGSSVLPEAPTDAFKGVGGEEEQNFLSKVIIFVLKGFSRWDSQRFLHIAKYGYTWESMLAFQPLYPTIVALLSKCIPYISQDASLLLAGVLISNTCFLLTGLLLHKLIIEIFNLTPFTRKAAIFLFAFNPSSIFFSSLYTESTYAFLTFSGIYALHSEVNLTKSILYSSLIFSIASLARSNGILNVGFIGYKLLALWIGKRIRIEWAIGMLILSYLVVTIPVRMYESYVYTVFCGHANNDNYFVATEERILPGDLSKLEWCVMEGTNTFPFLIVPNYYTIIQKKYWDMPSSLRHNPAFVKLQELYSSKGKDLKMTELFGSDPTRFYKYTRFLTTPDGAFLADFSKNIVDDEIFAALIDLAKQRKVCEMRDAMFGGDKINFTEDRAVYHVGLRNRSKNSPKIDGQDIDKDVNDVLAHMKDFCKAIISGEWKGFSGKKITDVVNIGIGGSDLGPLMVTEALKHYQVGPNVHFVSNIDGTHLAEVLKKVNPETCLFVIASKTFTTQETITNAESAKHWFLEHAKDASHVGKHFVALSTNAPLCKEFGIKEENMFAFWDWVGGRYSLWSAIGLSIAVFIGYDNFEKLLDGAHFMDKHFKETELENNIPVIMAVLGVWYTNFFGAETHALLPYDQYLHRFAAYFQQGDMESNGKSITRDGHRVDYSTGPIVWGEPGTNGQHAFYQLIHQGTKLIPADFIATVKSLNPIRDSLHHKILLANFLAQTEALMKGKTSEEAKKELLEAGNHTTEQLNKILPHKVFEGNKPTNSFVLQKMTPFTLGSLIAAYEHKIFVQGIIWNINSYDQWGVELGKQLAKVILGDLNSEGDVSSHDNSTNGLINFIKKNF</sequence>
<proteinExistence type="predicted"/>
<evidence type="ECO:0000313" key="2">
    <source>
        <dbReference type="WBParaSite" id="RSKR_0000720500.1"/>
    </source>
</evidence>
<protein>
    <submittedName>
        <fullName evidence="2">Glucose-6-phosphate isomerase</fullName>
    </submittedName>
</protein>
<dbReference type="Proteomes" id="UP000095286">
    <property type="component" value="Unplaced"/>
</dbReference>
<accession>A0AC35U3Y7</accession>
<name>A0AC35U3Y7_9BILA</name>
<reference evidence="2" key="1">
    <citation type="submission" date="2016-11" db="UniProtKB">
        <authorList>
            <consortium name="WormBaseParasite"/>
        </authorList>
    </citation>
    <scope>IDENTIFICATION</scope>
    <source>
        <strain evidence="2">KR3021</strain>
    </source>
</reference>